<proteinExistence type="predicted"/>
<evidence type="ECO:0000313" key="2">
    <source>
        <dbReference type="EMBL" id="AUL80330.1"/>
    </source>
</evidence>
<dbReference type="SUPFAM" id="SSF51735">
    <property type="entry name" value="NAD(P)-binding Rossmann-fold domains"/>
    <property type="match status" value="1"/>
</dbReference>
<organism evidence="2">
    <name type="scientific">Vaccinia virus</name>
    <name type="common">VACV</name>
    <name type="synonym">Orthopoxvirus vaccinia</name>
    <dbReference type="NCBI Taxonomy" id="10245"/>
    <lineage>
        <taxon>Viruses</taxon>
        <taxon>Varidnaviria</taxon>
        <taxon>Bamfordvirae</taxon>
        <taxon>Nucleocytoviricota</taxon>
        <taxon>Pokkesviricetes</taxon>
        <taxon>Chitovirales</taxon>
        <taxon>Poxviridae</taxon>
        <taxon>Chordopoxvirinae</taxon>
        <taxon>Orthopoxvirus</taxon>
    </lineage>
</organism>
<dbReference type="Gene3D" id="3.40.50.720">
    <property type="entry name" value="NAD(P)-binding Rossmann-like Domain"/>
    <property type="match status" value="1"/>
</dbReference>
<dbReference type="GO" id="GO:0016616">
    <property type="term" value="F:oxidoreductase activity, acting on the CH-OH group of donors, NAD or NADP as acceptor"/>
    <property type="evidence" value="ECO:0007669"/>
    <property type="project" value="InterPro"/>
</dbReference>
<accession>A0A2I6J1L1</accession>
<dbReference type="InterPro" id="IPR002225">
    <property type="entry name" value="3Beta_OHSteriod_DH/Estase"/>
</dbReference>
<sequence>MAVYAVTGGAGFLGRYIVKLLISADDVQEIKVIDMVEDPQPITSKVKVINFIQ</sequence>
<reference evidence="2" key="1">
    <citation type="journal article" date="2018" name="Emerg. Infect. Dis.">
        <title>Ocular Vaccinia Infection in Dairy Worker, Brazil.</title>
        <authorList>
            <person name="Teixeira Lima M."/>
            <person name="Pereira Oliveira G."/>
            <person name="Bretas de Oliveira D."/>
            <person name="Mesquita Vaz S."/>
            <person name="de Souza Trindade G."/>
            <person name="Santos Abrahao J."/>
            <person name="Geessien Kroon E."/>
        </authorList>
    </citation>
    <scope>NUCLEOTIDE SEQUENCE [LARGE SCALE GENOMIC DNA]</scope>
    <source>
        <strain evidence="2">CEyV1</strain>
    </source>
</reference>
<evidence type="ECO:0000259" key="1">
    <source>
        <dbReference type="Pfam" id="PF01073"/>
    </source>
</evidence>
<dbReference type="InterPro" id="IPR036291">
    <property type="entry name" value="NAD(P)-bd_dom_sf"/>
</dbReference>
<dbReference type="GO" id="GO:0006694">
    <property type="term" value="P:steroid biosynthetic process"/>
    <property type="evidence" value="ECO:0007669"/>
    <property type="project" value="InterPro"/>
</dbReference>
<dbReference type="Proteomes" id="UP000270450">
    <property type="component" value="Segment"/>
</dbReference>
<feature type="domain" description="3-beta hydroxysteroid dehydrogenase/isomerase" evidence="1">
    <location>
        <begin position="5"/>
        <end position="53"/>
    </location>
</feature>
<dbReference type="EMBL" id="MG012795">
    <property type="protein sequence ID" value="AUL80330.1"/>
    <property type="molecule type" value="Genomic_DNA"/>
</dbReference>
<name>A0A2I6J1L1_VACCV</name>
<protein>
    <recommendedName>
        <fullName evidence="1">3-beta hydroxysteroid dehydrogenase/isomerase domain-containing protein</fullName>
    </recommendedName>
</protein>
<dbReference type="Pfam" id="PF01073">
    <property type="entry name" value="3Beta_HSD"/>
    <property type="match status" value="1"/>
</dbReference>